<dbReference type="NCBIfam" id="TIGR02601">
    <property type="entry name" value="autotrns_rpt"/>
    <property type="match status" value="18"/>
</dbReference>
<dbReference type="InterPro" id="IPR013425">
    <property type="entry name" value="Autotrns_rpt"/>
</dbReference>
<keyword evidence="2" id="KW-1133">Transmembrane helix</keyword>
<feature type="signal peptide" evidence="3">
    <location>
        <begin position="1"/>
        <end position="32"/>
    </location>
</feature>
<dbReference type="InterPro" id="IPR006626">
    <property type="entry name" value="PbH1"/>
</dbReference>
<organism evidence="4 5">
    <name type="scientific">Roseimicrobium gellanilyticum</name>
    <dbReference type="NCBI Taxonomy" id="748857"/>
    <lineage>
        <taxon>Bacteria</taxon>
        <taxon>Pseudomonadati</taxon>
        <taxon>Verrucomicrobiota</taxon>
        <taxon>Verrucomicrobiia</taxon>
        <taxon>Verrucomicrobiales</taxon>
        <taxon>Verrucomicrobiaceae</taxon>
        <taxon>Roseimicrobium</taxon>
    </lineage>
</organism>
<proteinExistence type="predicted"/>
<dbReference type="EMBL" id="QNRR01000002">
    <property type="protein sequence ID" value="RBP46443.1"/>
    <property type="molecule type" value="Genomic_DNA"/>
</dbReference>
<comment type="caution">
    <text evidence="4">The sequence shown here is derived from an EMBL/GenBank/DDBJ whole genome shotgun (WGS) entry which is preliminary data.</text>
</comment>
<feature type="transmembrane region" description="Helical" evidence="2">
    <location>
        <begin position="5981"/>
        <end position="6005"/>
    </location>
</feature>
<evidence type="ECO:0000256" key="1">
    <source>
        <dbReference type="ARBA" id="ARBA00022729"/>
    </source>
</evidence>
<dbReference type="InterPro" id="IPR012332">
    <property type="entry name" value="Autotransporter_pectin_lyase_C"/>
</dbReference>
<feature type="chain" id="PRO_5017058355" evidence="3">
    <location>
        <begin position="33"/>
        <end position="6010"/>
    </location>
</feature>
<gene>
    <name evidence="4" type="ORF">DES53_102834</name>
</gene>
<evidence type="ECO:0000256" key="2">
    <source>
        <dbReference type="SAM" id="Phobius"/>
    </source>
</evidence>
<keyword evidence="5" id="KW-1185">Reference proteome</keyword>
<evidence type="ECO:0000313" key="5">
    <source>
        <dbReference type="Proteomes" id="UP000253426"/>
    </source>
</evidence>
<evidence type="ECO:0000256" key="3">
    <source>
        <dbReference type="SAM" id="SignalP"/>
    </source>
</evidence>
<dbReference type="Proteomes" id="UP000253426">
    <property type="component" value="Unassembled WGS sequence"/>
</dbReference>
<reference evidence="4 5" key="1">
    <citation type="submission" date="2018-06" db="EMBL/GenBank/DDBJ databases">
        <title>Genomic Encyclopedia of Type Strains, Phase IV (KMG-IV): sequencing the most valuable type-strain genomes for metagenomic binning, comparative biology and taxonomic classification.</title>
        <authorList>
            <person name="Goeker M."/>
        </authorList>
    </citation>
    <scope>NUCLEOTIDE SEQUENCE [LARGE SCALE GENOMIC DNA]</scope>
    <source>
        <strain evidence="4 5">DSM 25532</strain>
    </source>
</reference>
<dbReference type="InterPro" id="IPR011050">
    <property type="entry name" value="Pectin_lyase_fold/virulence"/>
</dbReference>
<dbReference type="Pfam" id="PF12951">
    <property type="entry name" value="PATR"/>
    <property type="match status" value="24"/>
</dbReference>
<keyword evidence="2" id="KW-0812">Transmembrane</keyword>
<keyword evidence="2" id="KW-0472">Membrane</keyword>
<dbReference type="SMART" id="SM00710">
    <property type="entry name" value="PbH1"/>
    <property type="match status" value="9"/>
</dbReference>
<dbReference type="InterPro" id="IPR013424">
    <property type="entry name" value="Ice-binding_C"/>
</dbReference>
<dbReference type="OrthoDB" id="200454at2"/>
<protein>
    <submittedName>
        <fullName evidence="4">Putative secreted protein with PEP-CTERM sorting signal</fullName>
    </submittedName>
</protein>
<sequence length="6010" mass="588552">MKQLRRFRTPLGWLMILLVAFWQIASSMPLQAATLYWDPDGNPTGNNTSGTGLGGTGTWDTSTANWWNLTSDVAWPNTNVDRAIFGASEASLFTPKTVTLVSGIMANQLKFERNGYTLTAGTLTLAGTTPGVYVNMGETATISSVIQGTDGFTKTGRGTLRLTNANTYTGVTNISNGTLVINNLAALGTDTSTVVVSGSATRGFGGGQLMLEGSYGTGINFTRGLSLQGQGPISDRGAALVTMGNHQISGPLTNTIGNVSTRIISVNGLLTFVNGLDAPGTAGTTLTTLGGTNGGGSGSYLLNGPLTGAGTLEKAGGGTLFLEASSTSGFSGTLRISASSVTQSSVRIESAGLLGTRTSTGTNAVLDMNGGVLEVRMDAPSMLAGGTAASVYGRAASTVFVDHSIGGYAVNGLATFNTFVYEDNITTTLNSRNGYGMTFATGTVNGGDNNSGIANGLAGLLTINGNFWNNSDNGANRTMTISGNGNTLINGNLLAQAASFNHNLTKSGTGLLTITSTGSTLDGTVNIQGGTLAITDFRSITNNTATVNIGTTTTGASLIIGTSVAANAADLTTNKVINLAGTTGSATIYANQAGSDAVTLNAVVNSGAGAKTLSLGGTNTANNTITSVLANNTANLSISKNGSGTWVLTGVNTYTGATTITNGTLKIVDKFTGPSTDEDVLASGSAITFNALGATGEAGGTFEYVGAAGVASTETVGALTVTAGAGTVKVTAGAGGSAALSFSNLARTAGATVNYAPGAGGTISFVAGGTVTNGILAAASGGAAYQTYNGLDWATIISGNVAQYTAYTVDAFPVSGVGGAGINYSQSISAATTGTASINTLKLIGGAGNPTITLGGVLTLTAKGVLFDNSAGGATITGSQLGAASVETVIITNGTTAANALTVNSLIGSGTGSLTKSGTGTLIIGGANTYTGNTNINEGTVILSGATASLGVISTAGNVTTLRQGATLDINGAGVANTVGIGALNGAGTITNSGAGTATAGTLAIGTAATTGNGVFSGLLKNGAGVLHVRKDGTGTQTLLGANTYSGVTTIGGSGSIIVNVLANLGQASGIGTGNMSDNAGSLIFTGSTAGLTYTGALMNGALTVGATSASTDRLFTLAGTGATLTSNAANNNSVVFTNTGDIVHGVVGPQSLILRGSSTGDNRLNLRITDSGTGANITSVTKMDAGKWVLGNTNTYTGATRVENGTLELAAANSISSDSALILGSIAGNGILEMSGNFTRTLSTMGGAGPGTVTWNSNLTTGGGGFAASGSKLVVAIGGIGTETALKWNTGGFVNTGATLVLGSTTALSEVEFRNAIDLDGAIRTILVNDNVNTGADFATITGAISNSSVVLSGLTKTGGGILQLFGNNTYTGGTAVQGGVLTVLSLGNSSVIGGSSSVGLTTDANTQNGAIALGNGGTGGVILQYVGTGEVSDRMIRLNTTTGTNQIHADGTGALVLTNVLNDMTGGAKVLSLRGSNTAGNMITSQLSDNGGTLGITVDGSATWILSNAANNYTGATAVNAGALGIGADTALGTGSLTLSNSTVFAYGADRTVANAVSQGNNTTQAFSGDYNLNFTSTYVLGVSANNIAINNTIASDKTLILGNITANALTGNRNFTIGGTGNTRITGSITTSTSNNLNIILNGTGTVTLEGTSSDWNTGSLTVSNGTLKLGASEVIPDSSPTDSGNVVFNPGAGVTATFDLNGKVETINGFSANSAGNIVIDNTSSTGALLTFGANNQAVDIGSSGTGTYTVTDSGSGALSIVKTGSGAGIIGPNVALTYQGTTSVTGGSLTINATLNGSTGLSVTNSGSVLTLNAGITTPSVVSSVTVGSGSTLSLWDGGGSKLNQLTSLSLGDAAGTLTTLNLNVGDGGTAGDNANTDLLALLTGGSLSLFAGNQILLNLKDAGLNENTTYTLLTSAVGGFTTGALTDADWLLGATPGGFTGITLNRTDTTISITTGALLVSALYWNGNGGVDTWNDLANWSSIKAGTTPAITYPGAGTDVVFIANNITGGAAITTTLEQNFKINSLNFEASAVPANTPVSVTINPGASTANRLEIAPSDPNFGITMAAGASPTVTIAAPLRLGANQRWNIVDAAAVLTISGALQGTADVTKDGLGRVILSAAADAQFNVGLTSDFTINGGTLELRNAGALGTVANNNLANVILNTGTAFLYNNATAGTVANNLTLSGATLSAGGTGHTYSGAVNVSADSVINMRDLNSGTLTTAARNITLSGALTGTGKLTVDSTTASPSGGNQIAGTLTLSNNNSGWSGGFDLLRGTITAAHANALGTGNINVSLGRIIFNAAGGTTFNLSQNITLDAPGGILEIQADASGTPVSDMVVNLNGTLKLGGTNANMALRLLPQTDNFSVLNINGPVILGGNASISTAGSTTRAATISGIISELGGSFGLTINDDLGGWGQTNQTLRLTGANTFTGGVNVNSGTLAFTTVSNNGGPASSLGMASDNITLSGGTLSFVGDGVASSQTTNRAISVTASSGLAANGTNGATITYTGAITSTANTSLTLSGTGAGFITGGYTQPLGAGSADLSVTGGTWTLSGTPFVLADDIIVSGATTVLNLNSTGIWSTASAGGTTSNLFIRGNSTVNLNANDVNGASNANGADVILVGDGTNSGIATLNTNTFNITIPRLDVGAIATGFEGNVIGTGTITGNGTATDWSTGFRLFRGTISANLAGGTTFLKQGLGDVTISGNNSGLTGTVTVSTRIDAGNLILDYTASNTMKIPTNRAVDMRGGKLTIVGNGSASTTANVNGLVLTSGGSSQIELVNNGFATTLNLGAISRSSLASDGTIRFLLPSLGGITTTTANTNGILGGFATVTDAGGVTGFAANDGTGNIVRNAGIAQDDVSLWGLNQHITDSTGFTGSRLIGHVGSLRFNANGNSTVTIQSGGVLSISSGGILMTANAATGSHSILGGSLVSGINEVIVIQDSTTQALTISSSIGGTQGLTKSGVGALILTGVNHYSGVTELQGGTLRAEGGSALGDGTTVNLSDDQATTLEIVGDETVGAIAGANPNSGSILGVVDITAGSSLTIRGGNTVNWTLAGSGTLIKNSTLNATNFNIVSSTTSAFTGSVIVNGGLFQLSGASARLNGATSFTINKGGSFLIDNNDDSSTNDRLSDSAAFTLHSADGSATGTPIARGLWIRSDNNGTENETIGVLTFGSGGNYLTSEGSGGTSNQAFLIASNFVRSNGATVNVRGRNLGSATNERSGFRITTGTAENDFIANNLVGGGGTAATAKNVSIVPWAIGELTTTANIAEGNMGNSFVTYVAGSGFRALDLTNQYSTFATLAGATDHNVREVLEADLSGLTGTTVNSLILHNSTATSATYNVTGTGTLTLTSGALLFTLNPSATASTASGINLGGFSGIAAGATNEYVIHVVNPSSLATTPTLTATISSDLTSAADITKSGRGTLVLSGTNTAGGNTRKTTINEGILEIAELGNIGGNSGGLVFAGGTLRLATGFTDDISQRSISILNGGATLDTNGGNFVLANSIGGGGLGGFTKIGLGDLTFMSTAAYAGPTTIVDGRVILNGGGNNRISSTGALVLGGGTTSGILQLGNVNGATTQTITELSISGTGTANAIVGGGATASTLIIDQDTVTTFAGAIGGAGTNENNLNIVKSGVGILTLSGTTISFNGTTTVSGGTLNITGSTATALATSGLTVAGSATLNLLNGVGQAINVGPGSLNLGSGTGATVLGLELGSTSAYDSISTSGTATTTGEVVLNITGLSGFGLGNYDLLTAGSGLSIANYKIGTVGGTLASGVTLGLTVTDTFVRLGAVASTGDFYWRGGINNSWMGFNGMLTNFTTDLAGTINANGTPGAVSTVYFSAQNASGPTFTTTLDASFTINDLRFLASPTGVTSVSIAPGTPATNSLTIAPSSSADGINVADNAGAITISAPIVLGANQTWTVAGTGANGSSLTVSGSVTGSGTLTIASHGSGIVTLSSTANTYNGATTVSSGILRSGATNSFSANSAYTISSGGILRLNGFSNAIGSLAGAGIVENGGTANITLTAGANNTSTTFSGILRNGSTGTLALTKVGNGKLTLSGTNTFTGSATINGGKLEITGDTNNGAGQINLGTGAGTRGMLLVGPGAIVTTTDSDMGTNATGAGAGYQTDGTVTITGADATNRFTLGASAGGYGYYKLSGGTLNSARLTAAGNNFAGATGVYEQTGGTANFTTWAIVGHGSGNALVDVSGGNFNVGTDFALNHVSDAYSVVNVRGTGVITKGGTTAISLMRGNANSLNNVGIFNVLSGGVLATSSGGITAGGGTGSLNNVALLNFNGGTLKTNAASSNLINISGATLTANSGAYIYSGGMTVDTNGFDSTISGPLRAPEGSGVQSVAVSNGGSGYIGAPVIKISGGSGVGATAIANMVDDGTGNGTYMIGSITITNPGTGYLPTDVLTLTFGDNTSVYTTQATLGAVTFNAGNVSGGLTKIGAGKLTLSGVNTYTGGTSVQNGTLALGAANVLADSGAVTVNGGIFDVATFSETVGTVTLQNGFITGTTGVLTGTSYLVESGSISAILAGTASLTKSTAGTVTLSGTNTFSGAVNLNGGTLAFSTAANLGNGSATNSFNFNGGALRYTGTGAAALAAVQSVNVASGGATFDVSSATGTLTVAGNVTGSTGGDLTKTGSGTLVLTGTNNLGAGGATNVVAGTLRGGFGTGGTSAITVSGAGTLELYDGVAQSLTLGGTAGALTLSDGATIGFELGAPGTNDALIIAAGGTAITSGTIFLNLLDLGGIAPGTYDLISILGGGGGLSSANFVVGNAPTGLNYSINKTDNLVQLIASTLVLRYWTGDTFSASWATNNVGDTNWASNASGTTDAGATPGAADTVIFSATNAVGPTIGTTLDGNRTIDSLQFLAVPAGVTGVTIAPGSGGTLTLAPATPSNGIFVDANGGNILISALLRALNTQTWNIDGTGASSLTVSGNTIFTGRVTKTGAGVLTLSGTNSGTGGITLAGGTLNINSGTALGTGLFTIGAGTTINNTSGSSVFLTTNNAKVLEGDFTFTGSNGLDMGGGAVTLGASLVLTANASTLTIGGSIGDGADNFLLTKSGAGALTLAGANTWSGGMTLNGGTLNINHASALGTGTFTINGGTTINNDSFSTVTSTTNNAMIWNGDFTFTGSFDLNLGTGAVNFGSAAGTSRTVTVSAGTLTVGGAITDGAVANSLVKLGGGTLRLTGLSTTAANNYTGGTTLGGGTTILTSSANFTGGLTIGSSAGNTAVSTLDLSTASATFGGPMLVQTNNATANTITLGSGQTLQVNGSVMVGYNPTASGGSNTRLTITGANSAFRVGGVGAPTNANFSLGGGLTDNFSNTAVLDMSGLGTFYANLGSGTFRVGDATNGSGTSQGGSTLILAADSTIIAATITSDSPSSTVTQVIKLGSGSNVFNANTINIGASSNRSNGTMDFNGATGTLVVRNLAGNGRANMNIASGGSGTAATYTSTVTLTGHNADLFLGTLAVGGRSSGNTGSGTGNFSFNTGILDATTVNVGSRTGTSLTTGSVTGNVTLGGGTSIIGTMTLGTNSVTTAVNNATGDANATLAISGGTHTITTMTMGTLAVGNATALTSGSSDLTSTANLSGGTITIGSLTMGVNNTTAATATANTATSTINISGTAAVSVTGNLTMGATTLRASNTATASINITGGSLTVGGNIQYTDGLGTENNTVTLNGGSLDMTDGNIGSGTALVTFNAQSGTLANVNEINGGAGLTKTTAGTLILEGINDYTGITTISAGVLQVGSGAGTGTLGVGNVTNNATLRFNRNNSYTASQNITGTGAVQQVGTGITVLSGANAYAGGTTVSAGTVVANHTSALGTGDVSVTSSGTLSVGDGARLSVNIGGSLNSSGKLEFDIFGRQAGSNPQLNNDILVLTSTDPLDTITLTGTLKVNDTTGTSASTWALNDMWQLIDWAGFAGTLPPASTNFAGFTSLDLPTLGAGMSWNVITNTTGLYLAVVVPEPSRLLLLGLGFMLIFFRRRRR</sequence>
<dbReference type="Gene3D" id="2.160.20.20">
    <property type="match status" value="1"/>
</dbReference>
<dbReference type="SUPFAM" id="SSF51126">
    <property type="entry name" value="Pectin lyase-like"/>
    <property type="match status" value="3"/>
</dbReference>
<name>A0A366HU33_9BACT</name>
<dbReference type="RefSeq" id="WP_113957955.1">
    <property type="nucleotide sequence ID" value="NZ_QNRR01000002.1"/>
</dbReference>
<evidence type="ECO:0000313" key="4">
    <source>
        <dbReference type="EMBL" id="RBP46443.1"/>
    </source>
</evidence>
<dbReference type="NCBIfam" id="TIGR02595">
    <property type="entry name" value="PEP_CTERM"/>
    <property type="match status" value="1"/>
</dbReference>
<accession>A0A366HU33</accession>
<keyword evidence="1 3" id="KW-0732">Signal</keyword>